<evidence type="ECO:0000313" key="3">
    <source>
        <dbReference type="Proteomes" id="UP000607197"/>
    </source>
</evidence>
<accession>A0A830FKB7</accession>
<evidence type="ECO:0000313" key="2">
    <source>
        <dbReference type="EMBL" id="GGL55066.1"/>
    </source>
</evidence>
<dbReference type="InterPro" id="IPR036388">
    <property type="entry name" value="WH-like_DNA-bd_sf"/>
</dbReference>
<gene>
    <name evidence="2" type="ORF">GCM10009039_11430</name>
</gene>
<sequence length="70" mass="7830">MTPNDERILAVLDDADRALTAAEIAEHTGIPRTSVYKSVRRLRNADEIEARPCLWDARKTVYCLETVATG</sequence>
<dbReference type="SUPFAM" id="SSF46785">
    <property type="entry name" value="Winged helix' DNA-binding domain"/>
    <property type="match status" value="1"/>
</dbReference>
<reference evidence="2" key="2">
    <citation type="submission" date="2020-09" db="EMBL/GenBank/DDBJ databases">
        <authorList>
            <person name="Sun Q."/>
            <person name="Ohkuma M."/>
        </authorList>
    </citation>
    <scope>NUCLEOTIDE SEQUENCE</scope>
    <source>
        <strain evidence="2">JCM 19596</strain>
    </source>
</reference>
<dbReference type="Gene3D" id="1.10.10.10">
    <property type="entry name" value="Winged helix-like DNA-binding domain superfamily/Winged helix DNA-binding domain"/>
    <property type="match status" value="1"/>
</dbReference>
<dbReference type="Pfam" id="PF01978">
    <property type="entry name" value="TrmB"/>
    <property type="match status" value="1"/>
</dbReference>
<reference evidence="2" key="1">
    <citation type="journal article" date="2014" name="Int. J. Syst. Evol. Microbiol.">
        <title>Complete genome sequence of Corynebacterium casei LMG S-19264T (=DSM 44701T), isolated from a smear-ripened cheese.</title>
        <authorList>
            <consortium name="US DOE Joint Genome Institute (JGI-PGF)"/>
            <person name="Walter F."/>
            <person name="Albersmeier A."/>
            <person name="Kalinowski J."/>
            <person name="Ruckert C."/>
        </authorList>
    </citation>
    <scope>NUCLEOTIDE SEQUENCE</scope>
    <source>
        <strain evidence="2">JCM 19596</strain>
    </source>
</reference>
<dbReference type="OrthoDB" id="350804at2157"/>
<dbReference type="EMBL" id="BMPG01000001">
    <property type="protein sequence ID" value="GGL55066.1"/>
    <property type="molecule type" value="Genomic_DNA"/>
</dbReference>
<comment type="caution">
    <text evidence="2">The sequence shown here is derived from an EMBL/GenBank/DDBJ whole genome shotgun (WGS) entry which is preliminary data.</text>
</comment>
<proteinExistence type="predicted"/>
<dbReference type="InterPro" id="IPR002831">
    <property type="entry name" value="Tscrpt_reg_TrmB_N"/>
</dbReference>
<protein>
    <recommendedName>
        <fullName evidence="1">Transcription regulator TrmB N-terminal domain-containing protein</fullName>
    </recommendedName>
</protein>
<dbReference type="RefSeq" id="WP_188976733.1">
    <property type="nucleotide sequence ID" value="NZ_BMPG01000001.1"/>
</dbReference>
<dbReference type="InterPro" id="IPR011991">
    <property type="entry name" value="ArsR-like_HTH"/>
</dbReference>
<dbReference type="Proteomes" id="UP000607197">
    <property type="component" value="Unassembled WGS sequence"/>
</dbReference>
<dbReference type="AlphaFoldDB" id="A0A830FKB7"/>
<keyword evidence="3" id="KW-1185">Reference proteome</keyword>
<evidence type="ECO:0000259" key="1">
    <source>
        <dbReference type="Pfam" id="PF01978"/>
    </source>
</evidence>
<name>A0A830FKB7_9EURY</name>
<dbReference type="CDD" id="cd00090">
    <property type="entry name" value="HTH_ARSR"/>
    <property type="match status" value="1"/>
</dbReference>
<dbReference type="InterPro" id="IPR036390">
    <property type="entry name" value="WH_DNA-bd_sf"/>
</dbReference>
<organism evidence="2 3">
    <name type="scientific">Halocalculus aciditolerans</name>
    <dbReference type="NCBI Taxonomy" id="1383812"/>
    <lineage>
        <taxon>Archaea</taxon>
        <taxon>Methanobacteriati</taxon>
        <taxon>Methanobacteriota</taxon>
        <taxon>Stenosarchaea group</taxon>
        <taxon>Halobacteria</taxon>
        <taxon>Halobacteriales</taxon>
        <taxon>Halobacteriaceae</taxon>
        <taxon>Halocalculus</taxon>
    </lineage>
</organism>
<feature type="domain" description="Transcription regulator TrmB N-terminal" evidence="1">
    <location>
        <begin position="15"/>
        <end position="52"/>
    </location>
</feature>